<dbReference type="InterPro" id="IPR000914">
    <property type="entry name" value="SBP_5_dom"/>
</dbReference>
<dbReference type="GO" id="GO:1904680">
    <property type="term" value="F:peptide transmembrane transporter activity"/>
    <property type="evidence" value="ECO:0007669"/>
    <property type="project" value="TreeGrafter"/>
</dbReference>
<feature type="compositionally biased region" description="Pro residues" evidence="5">
    <location>
        <begin position="19"/>
        <end position="32"/>
    </location>
</feature>
<dbReference type="SUPFAM" id="SSF53850">
    <property type="entry name" value="Periplasmic binding protein-like II"/>
    <property type="match status" value="1"/>
</dbReference>
<dbReference type="InterPro" id="IPR039424">
    <property type="entry name" value="SBP_5"/>
</dbReference>
<gene>
    <name evidence="8" type="ORF">D2E23_1789</name>
</gene>
<evidence type="ECO:0000313" key="9">
    <source>
        <dbReference type="Proteomes" id="UP000288607"/>
    </source>
</evidence>
<keyword evidence="6" id="KW-1133">Transmembrane helix</keyword>
<dbReference type="Gene3D" id="3.40.190.10">
    <property type="entry name" value="Periplasmic binding protein-like II"/>
    <property type="match status" value="1"/>
</dbReference>
<dbReference type="Proteomes" id="UP000288607">
    <property type="component" value="Unassembled WGS sequence"/>
</dbReference>
<dbReference type="Pfam" id="PF00496">
    <property type="entry name" value="SBP_bac_5"/>
    <property type="match status" value="1"/>
</dbReference>
<keyword evidence="4" id="KW-0732">Signal</keyword>
<name>A0A430FBR0_9BIFI</name>
<keyword evidence="9" id="KW-1185">Reference proteome</keyword>
<dbReference type="AlphaFoldDB" id="A0A430FBR0"/>
<keyword evidence="3" id="KW-0813">Transport</keyword>
<dbReference type="Gene3D" id="3.10.105.10">
    <property type="entry name" value="Dipeptide-binding Protein, Domain 3"/>
    <property type="match status" value="1"/>
</dbReference>
<dbReference type="GO" id="GO:0030313">
    <property type="term" value="C:cell envelope"/>
    <property type="evidence" value="ECO:0007669"/>
    <property type="project" value="UniProtKB-SubCell"/>
</dbReference>
<dbReference type="InterPro" id="IPR030678">
    <property type="entry name" value="Peptide/Ni-bd"/>
</dbReference>
<dbReference type="GO" id="GO:0042597">
    <property type="term" value="C:periplasmic space"/>
    <property type="evidence" value="ECO:0007669"/>
    <property type="project" value="UniProtKB-ARBA"/>
</dbReference>
<evidence type="ECO:0000256" key="4">
    <source>
        <dbReference type="ARBA" id="ARBA00022729"/>
    </source>
</evidence>
<keyword evidence="6" id="KW-0472">Membrane</keyword>
<accession>A0A430FBR0</accession>
<evidence type="ECO:0000259" key="7">
    <source>
        <dbReference type="Pfam" id="PF00496"/>
    </source>
</evidence>
<sequence>MVVDMRRAQSDQHSTAPQAFPPVSDPGVPPVGSPSSGLPDPSQQPLSRRARRQSEHALATGGIKSVVVFLVALLVFGCGGYAAYSMIVNRSAPSLPIPGAAPGGSITIGLTTAPESLDIRKQDGDAVAQALLGNVYETLVQRGEDNTAQPGIAKSWDVSDDGLSYTFHLADGVTFSNGDQLNADDVVYSLQQILQKQYVGASDLTNLSSVKATGSSTVVIKLSQPMPQLPWVLSGRAGIIYDETAKVNYTTNAVGSGPFTVESWKKGEPITLKANTSYWGTKAKIGTVTLKYFDDATAAASELKSGDIQALMPTDATNANDLKTQDGITVAQTESTRKVVLGFNSSADSLFSDARVRQSARMAIDKNAIVQANGAAETLGGPIPKLDPGYEDLTGLYPLDQAKAKSLVSYFRLRTMKLVYPSSLGEQIGQTIKNDLAAAGIPVEVSMVDDATWQQTVVQDKQFDLTIYTMDSSHDAGDFVARDNFLQYTNAEVESLYAQAQGATTSDDYANRLREYAHKLSEDSPADWLYVERPWVAYKSTVKGLPTAMVDCYLPLANVTVG</sequence>
<evidence type="ECO:0000256" key="3">
    <source>
        <dbReference type="ARBA" id="ARBA00022448"/>
    </source>
</evidence>
<evidence type="ECO:0000256" key="2">
    <source>
        <dbReference type="ARBA" id="ARBA00005695"/>
    </source>
</evidence>
<dbReference type="OrthoDB" id="9796817at2"/>
<dbReference type="PIRSF" id="PIRSF002741">
    <property type="entry name" value="MppA"/>
    <property type="match status" value="1"/>
</dbReference>
<dbReference type="GO" id="GO:0043190">
    <property type="term" value="C:ATP-binding cassette (ABC) transporter complex"/>
    <property type="evidence" value="ECO:0007669"/>
    <property type="project" value="InterPro"/>
</dbReference>
<feature type="compositionally biased region" description="Low complexity" evidence="5">
    <location>
        <begin position="33"/>
        <end position="47"/>
    </location>
</feature>
<dbReference type="EMBL" id="QXGJ01000009">
    <property type="protein sequence ID" value="RSX50241.1"/>
    <property type="molecule type" value="Genomic_DNA"/>
</dbReference>
<dbReference type="PANTHER" id="PTHR30290">
    <property type="entry name" value="PERIPLASMIC BINDING COMPONENT OF ABC TRANSPORTER"/>
    <property type="match status" value="1"/>
</dbReference>
<proteinExistence type="inferred from homology"/>
<evidence type="ECO:0000256" key="1">
    <source>
        <dbReference type="ARBA" id="ARBA00004196"/>
    </source>
</evidence>
<comment type="caution">
    <text evidence="8">The sequence shown here is derived from an EMBL/GenBank/DDBJ whole genome shotgun (WGS) entry which is preliminary data.</text>
</comment>
<protein>
    <submittedName>
        <fullName evidence="8">ABC transporter substrate-binding protein</fullName>
    </submittedName>
</protein>
<comment type="subcellular location">
    <subcellularLocation>
        <location evidence="1">Cell envelope</location>
    </subcellularLocation>
</comment>
<evidence type="ECO:0000256" key="6">
    <source>
        <dbReference type="SAM" id="Phobius"/>
    </source>
</evidence>
<evidence type="ECO:0000313" key="8">
    <source>
        <dbReference type="EMBL" id="RSX50241.1"/>
    </source>
</evidence>
<reference evidence="8 9" key="1">
    <citation type="submission" date="2018-09" db="EMBL/GenBank/DDBJ databases">
        <title>Characterization of the phylogenetic diversity of five novel species belonging to the genus Bifidobacterium.</title>
        <authorList>
            <person name="Lugli G.A."/>
            <person name="Duranti S."/>
            <person name="Milani C."/>
        </authorList>
    </citation>
    <scope>NUCLEOTIDE SEQUENCE [LARGE SCALE GENOMIC DNA]</scope>
    <source>
        <strain evidence="8 9">2028B</strain>
    </source>
</reference>
<organism evidence="8 9">
    <name type="scientific">Bifidobacterium callimiconis</name>
    <dbReference type="NCBI Taxonomy" id="2306973"/>
    <lineage>
        <taxon>Bacteria</taxon>
        <taxon>Bacillati</taxon>
        <taxon>Actinomycetota</taxon>
        <taxon>Actinomycetes</taxon>
        <taxon>Bifidobacteriales</taxon>
        <taxon>Bifidobacteriaceae</taxon>
        <taxon>Bifidobacterium</taxon>
    </lineage>
</organism>
<feature type="transmembrane region" description="Helical" evidence="6">
    <location>
        <begin position="57"/>
        <end position="84"/>
    </location>
</feature>
<dbReference type="GO" id="GO:0015833">
    <property type="term" value="P:peptide transport"/>
    <property type="evidence" value="ECO:0007669"/>
    <property type="project" value="TreeGrafter"/>
</dbReference>
<feature type="compositionally biased region" description="Basic and acidic residues" evidence="5">
    <location>
        <begin position="1"/>
        <end position="10"/>
    </location>
</feature>
<evidence type="ECO:0000256" key="5">
    <source>
        <dbReference type="SAM" id="MobiDB-lite"/>
    </source>
</evidence>
<feature type="domain" description="Solute-binding protein family 5" evidence="7">
    <location>
        <begin position="148"/>
        <end position="470"/>
    </location>
</feature>
<comment type="similarity">
    <text evidence="2">Belongs to the bacterial solute-binding protein 5 family.</text>
</comment>
<keyword evidence="6" id="KW-0812">Transmembrane</keyword>
<feature type="region of interest" description="Disordered" evidence="5">
    <location>
        <begin position="1"/>
        <end position="53"/>
    </location>
</feature>
<dbReference type="PANTHER" id="PTHR30290:SF10">
    <property type="entry name" value="PERIPLASMIC OLIGOPEPTIDE-BINDING PROTEIN-RELATED"/>
    <property type="match status" value="1"/>
</dbReference>